<dbReference type="EMBL" id="JBHMFI010000023">
    <property type="protein sequence ID" value="MFB9075502.1"/>
    <property type="molecule type" value="Genomic_DNA"/>
</dbReference>
<gene>
    <name evidence="1" type="ORF">ACFFX0_31810</name>
</gene>
<protein>
    <submittedName>
        <fullName evidence="1">Uncharacterized protein</fullName>
    </submittedName>
</protein>
<evidence type="ECO:0000313" key="1">
    <source>
        <dbReference type="EMBL" id="MFB9075502.1"/>
    </source>
</evidence>
<proteinExistence type="predicted"/>
<comment type="caution">
    <text evidence="1">The sequence shown here is derived from an EMBL/GenBank/DDBJ whole genome shotgun (WGS) entry which is preliminary data.</text>
</comment>
<keyword evidence="2" id="KW-1185">Reference proteome</keyword>
<reference evidence="1 2" key="1">
    <citation type="submission" date="2024-09" db="EMBL/GenBank/DDBJ databases">
        <authorList>
            <person name="Sun Q."/>
            <person name="Mori K."/>
        </authorList>
    </citation>
    <scope>NUCLEOTIDE SEQUENCE [LARGE SCALE GENOMIC DNA]</scope>
    <source>
        <strain evidence="1 2">CCM 7609</strain>
    </source>
</reference>
<sequence>MELLWGAGRLGPTLSPTVGRWRRPDEDLTRGHVGHCSANLPRRKFV</sequence>
<accession>A0ABV5G9A2</accession>
<dbReference type="Proteomes" id="UP001589575">
    <property type="component" value="Unassembled WGS sequence"/>
</dbReference>
<organism evidence="1 2">
    <name type="scientific">Citricoccus parietis</name>
    <dbReference type="NCBI Taxonomy" id="592307"/>
    <lineage>
        <taxon>Bacteria</taxon>
        <taxon>Bacillati</taxon>
        <taxon>Actinomycetota</taxon>
        <taxon>Actinomycetes</taxon>
        <taxon>Micrococcales</taxon>
        <taxon>Micrococcaceae</taxon>
        <taxon>Citricoccus</taxon>
    </lineage>
</organism>
<name>A0ABV5G9A2_9MICC</name>
<evidence type="ECO:0000313" key="2">
    <source>
        <dbReference type="Proteomes" id="UP001589575"/>
    </source>
</evidence>